<evidence type="ECO:0000313" key="2">
    <source>
        <dbReference type="EMBL" id="CAH9141556.1"/>
    </source>
</evidence>
<evidence type="ECO:0000313" key="3">
    <source>
        <dbReference type="Proteomes" id="UP001152523"/>
    </source>
</evidence>
<gene>
    <name evidence="2" type="ORF">CEPIT_LOCUS39220</name>
</gene>
<dbReference type="Proteomes" id="UP001152523">
    <property type="component" value="Unassembled WGS sequence"/>
</dbReference>
<feature type="region of interest" description="Disordered" evidence="1">
    <location>
        <begin position="92"/>
        <end position="127"/>
    </location>
</feature>
<organism evidence="2 3">
    <name type="scientific">Cuscuta epithymum</name>
    <dbReference type="NCBI Taxonomy" id="186058"/>
    <lineage>
        <taxon>Eukaryota</taxon>
        <taxon>Viridiplantae</taxon>
        <taxon>Streptophyta</taxon>
        <taxon>Embryophyta</taxon>
        <taxon>Tracheophyta</taxon>
        <taxon>Spermatophyta</taxon>
        <taxon>Magnoliopsida</taxon>
        <taxon>eudicotyledons</taxon>
        <taxon>Gunneridae</taxon>
        <taxon>Pentapetalae</taxon>
        <taxon>asterids</taxon>
        <taxon>lamiids</taxon>
        <taxon>Solanales</taxon>
        <taxon>Convolvulaceae</taxon>
        <taxon>Cuscuteae</taxon>
        <taxon>Cuscuta</taxon>
        <taxon>Cuscuta subgen. Cuscuta</taxon>
    </lineage>
</organism>
<name>A0AAV0G164_9ASTE</name>
<proteinExistence type="predicted"/>
<reference evidence="2" key="1">
    <citation type="submission" date="2022-07" db="EMBL/GenBank/DDBJ databases">
        <authorList>
            <person name="Macas J."/>
            <person name="Novak P."/>
            <person name="Neumann P."/>
        </authorList>
    </citation>
    <scope>NUCLEOTIDE SEQUENCE</scope>
</reference>
<dbReference type="EMBL" id="CAMAPF010001031">
    <property type="protein sequence ID" value="CAH9141556.1"/>
    <property type="molecule type" value="Genomic_DNA"/>
</dbReference>
<sequence length="127" mass="14345">MYIKDSNALHNNKRRSHLQFVRPGLYFKRPSEPMDMFHELHNDESTFHLIDIASSCGKGDIYVKHGLDEVELIFPSPAPTEVVPQVVEEINVNTEEARGDSPSPTYPEGEAGYEREALVESASETTR</sequence>
<accession>A0AAV0G164</accession>
<protein>
    <submittedName>
        <fullName evidence="2">Uncharacterized protein</fullName>
    </submittedName>
</protein>
<dbReference type="AlphaFoldDB" id="A0AAV0G164"/>
<comment type="caution">
    <text evidence="2">The sequence shown here is derived from an EMBL/GenBank/DDBJ whole genome shotgun (WGS) entry which is preliminary data.</text>
</comment>
<keyword evidence="3" id="KW-1185">Reference proteome</keyword>
<evidence type="ECO:0000256" key="1">
    <source>
        <dbReference type="SAM" id="MobiDB-lite"/>
    </source>
</evidence>